<comment type="similarity">
    <text evidence="1">In the C-terminal section; belongs to the class-I pyridoxal-phosphate-dependent aminotransferase family.</text>
</comment>
<dbReference type="GO" id="GO:0003700">
    <property type="term" value="F:DNA-binding transcription factor activity"/>
    <property type="evidence" value="ECO:0007669"/>
    <property type="project" value="InterPro"/>
</dbReference>
<keyword evidence="5" id="KW-0804">Transcription</keyword>
<evidence type="ECO:0000256" key="4">
    <source>
        <dbReference type="ARBA" id="ARBA00023125"/>
    </source>
</evidence>
<dbReference type="InterPro" id="IPR036388">
    <property type="entry name" value="WH-like_DNA-bd_sf"/>
</dbReference>
<dbReference type="SUPFAM" id="SSF46785">
    <property type="entry name" value="Winged helix' DNA-binding domain"/>
    <property type="match status" value="1"/>
</dbReference>
<dbReference type="PROSITE" id="PS50949">
    <property type="entry name" value="HTH_GNTR"/>
    <property type="match status" value="1"/>
</dbReference>
<evidence type="ECO:0000256" key="2">
    <source>
        <dbReference type="ARBA" id="ARBA00022898"/>
    </source>
</evidence>
<dbReference type="Proteomes" id="UP000541033">
    <property type="component" value="Unassembled WGS sequence"/>
</dbReference>
<dbReference type="PANTHER" id="PTHR46577:SF1">
    <property type="entry name" value="HTH-TYPE TRANSCRIPTIONAL REGULATORY PROTEIN GABR"/>
    <property type="match status" value="1"/>
</dbReference>
<dbReference type="GO" id="GO:0003677">
    <property type="term" value="F:DNA binding"/>
    <property type="evidence" value="ECO:0007669"/>
    <property type="project" value="UniProtKB-KW"/>
</dbReference>
<dbReference type="InterPro" id="IPR015424">
    <property type="entry name" value="PyrdxlP-dep_Trfase"/>
</dbReference>
<dbReference type="Gene3D" id="1.10.10.10">
    <property type="entry name" value="Winged helix-like DNA-binding domain superfamily/Winged helix DNA-binding domain"/>
    <property type="match status" value="1"/>
</dbReference>
<dbReference type="PRINTS" id="PR00035">
    <property type="entry name" value="HTHGNTR"/>
</dbReference>
<dbReference type="EMBL" id="JAAMOX010000001">
    <property type="protein sequence ID" value="NIH53415.1"/>
    <property type="molecule type" value="Genomic_DNA"/>
</dbReference>
<keyword evidence="8" id="KW-1185">Reference proteome</keyword>
<dbReference type="CDD" id="cd00609">
    <property type="entry name" value="AAT_like"/>
    <property type="match status" value="1"/>
</dbReference>
<keyword evidence="3" id="KW-0805">Transcription regulation</keyword>
<dbReference type="InterPro" id="IPR015421">
    <property type="entry name" value="PyrdxlP-dep_Trfase_major"/>
</dbReference>
<feature type="domain" description="HTH gntR-type" evidence="6">
    <location>
        <begin position="22"/>
        <end position="90"/>
    </location>
</feature>
<evidence type="ECO:0000313" key="8">
    <source>
        <dbReference type="Proteomes" id="UP000541033"/>
    </source>
</evidence>
<reference evidence="7 8" key="1">
    <citation type="submission" date="2020-02" db="EMBL/GenBank/DDBJ databases">
        <title>Sequencing the genomes of 1000 actinobacteria strains.</title>
        <authorList>
            <person name="Klenk H.-P."/>
        </authorList>
    </citation>
    <scope>NUCLEOTIDE SEQUENCE [LARGE SCALE GENOMIC DNA]</scope>
    <source>
        <strain evidence="7 8">DSM 27960</strain>
    </source>
</reference>
<dbReference type="AlphaFoldDB" id="A0A7X5R0I0"/>
<dbReference type="Pfam" id="PF00155">
    <property type="entry name" value="Aminotran_1_2"/>
    <property type="match status" value="1"/>
</dbReference>
<evidence type="ECO:0000256" key="1">
    <source>
        <dbReference type="ARBA" id="ARBA00005384"/>
    </source>
</evidence>
<dbReference type="GO" id="GO:0030170">
    <property type="term" value="F:pyridoxal phosphate binding"/>
    <property type="evidence" value="ECO:0007669"/>
    <property type="project" value="InterPro"/>
</dbReference>
<evidence type="ECO:0000259" key="6">
    <source>
        <dbReference type="PROSITE" id="PS50949"/>
    </source>
</evidence>
<dbReference type="InterPro" id="IPR004839">
    <property type="entry name" value="Aminotransferase_I/II_large"/>
</dbReference>
<dbReference type="SUPFAM" id="SSF53383">
    <property type="entry name" value="PLP-dependent transferases"/>
    <property type="match status" value="1"/>
</dbReference>
<dbReference type="SMART" id="SM00345">
    <property type="entry name" value="HTH_GNTR"/>
    <property type="match status" value="1"/>
</dbReference>
<dbReference type="Gene3D" id="3.40.640.10">
    <property type="entry name" value="Type I PLP-dependent aspartate aminotransferase-like (Major domain)"/>
    <property type="match status" value="1"/>
</dbReference>
<keyword evidence="4 7" id="KW-0238">DNA-binding</keyword>
<dbReference type="InterPro" id="IPR000524">
    <property type="entry name" value="Tscrpt_reg_HTH_GntR"/>
</dbReference>
<accession>A0A7X5R0I0</accession>
<gene>
    <name evidence="7" type="ORF">FHX76_001283</name>
</gene>
<dbReference type="Pfam" id="PF00392">
    <property type="entry name" value="GntR"/>
    <property type="match status" value="1"/>
</dbReference>
<evidence type="ECO:0000256" key="5">
    <source>
        <dbReference type="ARBA" id="ARBA00023163"/>
    </source>
</evidence>
<evidence type="ECO:0000313" key="7">
    <source>
        <dbReference type="EMBL" id="NIH53415.1"/>
    </source>
</evidence>
<dbReference type="InterPro" id="IPR051446">
    <property type="entry name" value="HTH_trans_reg/aminotransferase"/>
</dbReference>
<dbReference type="RefSeq" id="WP_167149003.1">
    <property type="nucleotide sequence ID" value="NZ_JAAMOX010000001.1"/>
</dbReference>
<name>A0A7X5R0I0_9MICO</name>
<sequence>MTTVTLSARKLGILLADWRTSGPAYTALADRIGLLIIDGRIAAHTRLPAERELAEALILSRTTVSSAYRELRERGYLRSVQGSGSVTQIPLRERASSPLAIPGSQRYDLTAACPAAWPGLRQLTERTLANTPEIFADRGYDVVGIPELRERIAARYTERGLPTTADQIMVTIGAQHAINLLSRFLLRRGDRALIESPSYPHAFDALNATGARLNTIPVRFEGWDADEIEALLKRVSPSAAYLIPDFHNPTGMSMPIETRRRVIRAAEREGTTLIIDETTAELPFDLARQSIPFAAAVPEGEADHVATIGSLSKTVWGGLRIGWVRSTPSTIRSLVASRPTHDLGTPTFDQHVALNAFDELNDIVQFRSQQINASFAALTTALERYIPEWTLFPAEGGVCTWANLGAPVSSALTLAAHANGVGLTAGPRFGLDGEGERFLRLPMSGPADDLDGAIQALAEVWHSVMAGNHTVAAPLVDVV</sequence>
<keyword evidence="2" id="KW-0663">Pyridoxal phosphate</keyword>
<evidence type="ECO:0000256" key="3">
    <source>
        <dbReference type="ARBA" id="ARBA00023015"/>
    </source>
</evidence>
<comment type="caution">
    <text evidence="7">The sequence shown here is derived from an EMBL/GenBank/DDBJ whole genome shotgun (WGS) entry which is preliminary data.</text>
</comment>
<organism evidence="7 8">
    <name type="scientific">Lysinibacter cavernae</name>
    <dbReference type="NCBI Taxonomy" id="1640652"/>
    <lineage>
        <taxon>Bacteria</taxon>
        <taxon>Bacillati</taxon>
        <taxon>Actinomycetota</taxon>
        <taxon>Actinomycetes</taxon>
        <taxon>Micrococcales</taxon>
        <taxon>Microbacteriaceae</taxon>
        <taxon>Lysinibacter</taxon>
    </lineage>
</organism>
<protein>
    <submittedName>
        <fullName evidence="7">DNA-binding transcriptional MocR family regulator</fullName>
    </submittedName>
</protein>
<dbReference type="CDD" id="cd07377">
    <property type="entry name" value="WHTH_GntR"/>
    <property type="match status" value="1"/>
</dbReference>
<proteinExistence type="inferred from homology"/>
<dbReference type="InterPro" id="IPR036390">
    <property type="entry name" value="WH_DNA-bd_sf"/>
</dbReference>
<dbReference type="PANTHER" id="PTHR46577">
    <property type="entry name" value="HTH-TYPE TRANSCRIPTIONAL REGULATORY PROTEIN GABR"/>
    <property type="match status" value="1"/>
</dbReference>